<keyword evidence="1" id="KW-0805">Transcription regulation</keyword>
<dbReference type="InterPro" id="IPR011991">
    <property type="entry name" value="ArsR-like_HTH"/>
</dbReference>
<feature type="domain" description="HTH asnC-type" evidence="4">
    <location>
        <begin position="18"/>
        <end position="79"/>
    </location>
</feature>
<dbReference type="Gene3D" id="1.10.10.10">
    <property type="entry name" value="Winged helix-like DNA-binding domain superfamily/Winged helix DNA-binding domain"/>
    <property type="match status" value="1"/>
</dbReference>
<dbReference type="GO" id="GO:0043565">
    <property type="term" value="F:sequence-specific DNA binding"/>
    <property type="evidence" value="ECO:0007669"/>
    <property type="project" value="InterPro"/>
</dbReference>
<dbReference type="InterPro" id="IPR000485">
    <property type="entry name" value="AsnC-type_HTH_dom"/>
</dbReference>
<sequence length="158" mass="17441">MANNDHDMDDARSIASQLDDTDGVILDILENNGRATLSHLSEATGLSVSAVQSRVQKLERRGVIRGYKAIIDDERRGLTVNAYIAVTPTDYSWEADIPDKLKDIDGIMSCDSVAGSPSFMLTVRTESPAKLEELLNLIHRTVPVSTETTIVLKRYFSM</sequence>
<organism evidence="5 6">
    <name type="scientific">Bifidobacterium ruminantium</name>
    <dbReference type="NCBI Taxonomy" id="78346"/>
    <lineage>
        <taxon>Bacteria</taxon>
        <taxon>Bacillati</taxon>
        <taxon>Actinomycetota</taxon>
        <taxon>Actinomycetes</taxon>
        <taxon>Bifidobacteriales</taxon>
        <taxon>Bifidobacteriaceae</taxon>
        <taxon>Bifidobacterium</taxon>
    </lineage>
</organism>
<dbReference type="PANTHER" id="PTHR30154">
    <property type="entry name" value="LEUCINE-RESPONSIVE REGULATORY PROTEIN"/>
    <property type="match status" value="1"/>
</dbReference>
<dbReference type="Gene3D" id="3.30.70.920">
    <property type="match status" value="1"/>
</dbReference>
<dbReference type="EMBL" id="JGZL01000015">
    <property type="protein sequence ID" value="KFI86009.1"/>
    <property type="molecule type" value="Genomic_DNA"/>
</dbReference>
<gene>
    <name evidence="5" type="ORF">BRUM_1448</name>
</gene>
<dbReference type="STRING" id="78346.BRUM_1448"/>
<dbReference type="PANTHER" id="PTHR30154:SF53">
    <property type="entry name" value="HTH-TYPE TRANSCRIPTIONAL REGULATOR LRPC"/>
    <property type="match status" value="1"/>
</dbReference>
<dbReference type="Pfam" id="PF01037">
    <property type="entry name" value="AsnC_trans_reg"/>
    <property type="match status" value="1"/>
</dbReference>
<dbReference type="InterPro" id="IPR036390">
    <property type="entry name" value="WH_DNA-bd_sf"/>
</dbReference>
<dbReference type="GO" id="GO:0043200">
    <property type="term" value="P:response to amino acid"/>
    <property type="evidence" value="ECO:0007669"/>
    <property type="project" value="TreeGrafter"/>
</dbReference>
<dbReference type="SMART" id="SM00344">
    <property type="entry name" value="HTH_ASNC"/>
    <property type="match status" value="1"/>
</dbReference>
<dbReference type="RefSeq" id="WP_026646923.1">
    <property type="nucleotide sequence ID" value="NZ_CALLHR010000021.1"/>
</dbReference>
<dbReference type="PROSITE" id="PS50956">
    <property type="entry name" value="HTH_ASNC_2"/>
    <property type="match status" value="1"/>
</dbReference>
<dbReference type="GO" id="GO:0005829">
    <property type="term" value="C:cytosol"/>
    <property type="evidence" value="ECO:0007669"/>
    <property type="project" value="TreeGrafter"/>
</dbReference>
<dbReference type="Pfam" id="PF13412">
    <property type="entry name" value="HTH_24"/>
    <property type="match status" value="1"/>
</dbReference>
<evidence type="ECO:0000256" key="3">
    <source>
        <dbReference type="ARBA" id="ARBA00023163"/>
    </source>
</evidence>
<name>A0A087CRV9_BIFRU</name>
<dbReference type="AlphaFoldDB" id="A0A087CRV9"/>
<accession>A0A087CRV9</accession>
<dbReference type="CDD" id="cd00090">
    <property type="entry name" value="HTH_ARSR"/>
    <property type="match status" value="1"/>
</dbReference>
<keyword evidence="2" id="KW-0238">DNA-binding</keyword>
<evidence type="ECO:0000256" key="1">
    <source>
        <dbReference type="ARBA" id="ARBA00023015"/>
    </source>
</evidence>
<dbReference type="InterPro" id="IPR011008">
    <property type="entry name" value="Dimeric_a/b-barrel"/>
</dbReference>
<reference evidence="5 6" key="1">
    <citation type="submission" date="2014-03" db="EMBL/GenBank/DDBJ databases">
        <title>Genomics of Bifidobacteria.</title>
        <authorList>
            <person name="Ventura M."/>
            <person name="Milani C."/>
            <person name="Lugli G.A."/>
        </authorList>
    </citation>
    <scope>NUCLEOTIDE SEQUENCE [LARGE SCALE GENOMIC DNA]</scope>
    <source>
        <strain evidence="5 6">LMG 21811</strain>
    </source>
</reference>
<proteinExistence type="predicted"/>
<dbReference type="InterPro" id="IPR036388">
    <property type="entry name" value="WH-like_DNA-bd_sf"/>
</dbReference>
<dbReference type="InterPro" id="IPR019888">
    <property type="entry name" value="Tscrpt_reg_AsnC-like"/>
</dbReference>
<keyword evidence="6" id="KW-1185">Reference proteome</keyword>
<dbReference type="eggNOG" id="COG1522">
    <property type="taxonomic scope" value="Bacteria"/>
</dbReference>
<evidence type="ECO:0000256" key="2">
    <source>
        <dbReference type="ARBA" id="ARBA00023125"/>
    </source>
</evidence>
<dbReference type="PRINTS" id="PR00033">
    <property type="entry name" value="HTHASNC"/>
</dbReference>
<dbReference type="SUPFAM" id="SSF46785">
    <property type="entry name" value="Winged helix' DNA-binding domain"/>
    <property type="match status" value="1"/>
</dbReference>
<comment type="caution">
    <text evidence="5">The sequence shown here is derived from an EMBL/GenBank/DDBJ whole genome shotgun (WGS) entry which is preliminary data.</text>
</comment>
<evidence type="ECO:0000313" key="6">
    <source>
        <dbReference type="Proteomes" id="UP000029078"/>
    </source>
</evidence>
<protein>
    <submittedName>
        <fullName evidence="5">Transcriptional regulator, AsnC family</fullName>
    </submittedName>
</protein>
<keyword evidence="3" id="KW-0804">Transcription</keyword>
<evidence type="ECO:0000313" key="5">
    <source>
        <dbReference type="EMBL" id="KFI86009.1"/>
    </source>
</evidence>
<dbReference type="InterPro" id="IPR019887">
    <property type="entry name" value="Tscrpt_reg_AsnC/Lrp_C"/>
</dbReference>
<dbReference type="SUPFAM" id="SSF54909">
    <property type="entry name" value="Dimeric alpha+beta barrel"/>
    <property type="match status" value="1"/>
</dbReference>
<dbReference type="Proteomes" id="UP000029078">
    <property type="component" value="Unassembled WGS sequence"/>
</dbReference>
<evidence type="ECO:0000259" key="4">
    <source>
        <dbReference type="PROSITE" id="PS50956"/>
    </source>
</evidence>